<dbReference type="AlphaFoldDB" id="A0A8J7S4H9"/>
<proteinExistence type="predicted"/>
<keyword evidence="5" id="KW-0479">Metal-binding</keyword>
<evidence type="ECO:0000256" key="1">
    <source>
        <dbReference type="ARBA" id="ARBA00001917"/>
    </source>
</evidence>
<name>A0A8J7S4H9_9PROT</name>
<reference evidence="10" key="1">
    <citation type="submission" date="2021-04" db="EMBL/GenBank/DDBJ databases">
        <authorList>
            <person name="Zhang D.-C."/>
        </authorList>
    </citation>
    <scope>NUCLEOTIDE SEQUENCE</scope>
    <source>
        <strain evidence="10">CGMCC 1.15697</strain>
    </source>
</reference>
<dbReference type="Gene3D" id="3.20.20.70">
    <property type="entry name" value="Aldolase class I"/>
    <property type="match status" value="1"/>
</dbReference>
<keyword evidence="8" id="KW-0411">Iron-sulfur</keyword>
<evidence type="ECO:0000313" key="11">
    <source>
        <dbReference type="Proteomes" id="UP000672602"/>
    </source>
</evidence>
<comment type="cofactor">
    <cofactor evidence="2">
        <name>[4Fe-4S] cluster</name>
        <dbReference type="ChEBI" id="CHEBI:49883"/>
    </cofactor>
</comment>
<keyword evidence="7" id="KW-0408">Iron</keyword>
<evidence type="ECO:0000313" key="10">
    <source>
        <dbReference type="EMBL" id="MBP5858403.1"/>
    </source>
</evidence>
<gene>
    <name evidence="10" type="ORF">KAJ83_15385</name>
</gene>
<dbReference type="GO" id="GO:0046872">
    <property type="term" value="F:metal ion binding"/>
    <property type="evidence" value="ECO:0007669"/>
    <property type="project" value="UniProtKB-KW"/>
</dbReference>
<dbReference type="InterPro" id="IPR051793">
    <property type="entry name" value="NADH:flavin_oxidoreductase"/>
</dbReference>
<evidence type="ECO:0000256" key="7">
    <source>
        <dbReference type="ARBA" id="ARBA00023004"/>
    </source>
</evidence>
<evidence type="ECO:0000256" key="5">
    <source>
        <dbReference type="ARBA" id="ARBA00022723"/>
    </source>
</evidence>
<evidence type="ECO:0000256" key="8">
    <source>
        <dbReference type="ARBA" id="ARBA00023014"/>
    </source>
</evidence>
<evidence type="ECO:0000256" key="4">
    <source>
        <dbReference type="ARBA" id="ARBA00022643"/>
    </source>
</evidence>
<dbReference type="GO" id="GO:0016491">
    <property type="term" value="F:oxidoreductase activity"/>
    <property type="evidence" value="ECO:0007669"/>
    <property type="project" value="UniProtKB-KW"/>
</dbReference>
<dbReference type="EMBL" id="JAGMWN010000008">
    <property type="protein sequence ID" value="MBP5858403.1"/>
    <property type="molecule type" value="Genomic_DNA"/>
</dbReference>
<dbReference type="InterPro" id="IPR001155">
    <property type="entry name" value="OxRdtase_FMN_N"/>
</dbReference>
<dbReference type="PANTHER" id="PTHR42917">
    <property type="entry name" value="2,4-DIENOYL-COA REDUCTASE"/>
    <property type="match status" value="1"/>
</dbReference>
<accession>A0A8J7S4H9</accession>
<evidence type="ECO:0000256" key="2">
    <source>
        <dbReference type="ARBA" id="ARBA00001966"/>
    </source>
</evidence>
<keyword evidence="3" id="KW-0285">Flavoprotein</keyword>
<feature type="domain" description="NADH:flavin oxidoreductase/NADH oxidase N-terminal" evidence="9">
    <location>
        <begin position="3"/>
        <end position="343"/>
    </location>
</feature>
<dbReference type="SUPFAM" id="SSF51395">
    <property type="entry name" value="FMN-linked oxidoreductases"/>
    <property type="match status" value="1"/>
</dbReference>
<comment type="cofactor">
    <cofactor evidence="1">
        <name>FMN</name>
        <dbReference type="ChEBI" id="CHEBI:58210"/>
    </cofactor>
</comment>
<dbReference type="PANTHER" id="PTHR42917:SF2">
    <property type="entry name" value="2,4-DIENOYL-COA REDUCTASE [(2E)-ENOYL-COA-PRODUCING]"/>
    <property type="match status" value="1"/>
</dbReference>
<evidence type="ECO:0000256" key="3">
    <source>
        <dbReference type="ARBA" id="ARBA00022630"/>
    </source>
</evidence>
<sequence length="361" mass="39325">MAELFDPFTLNAMHLKNRVVMAPMTRGLSPEWLPTSESVAYYRARAEGGAGLIISEGVAPDLGSSHGERDVPVVLGERAVDAWRAVTDAVHQAGAAMACQLWHVGAFRRIGIGPTPDAPVLSPSGVPVWPEVTPDVMSDNDIADAIEAFAKSSRAAVSAGFDAVEVHGAHGYLIDQFLWSQTNRRSDRYGGGPRERGRFAADVVRAVRREVGPDIPILFRFSQWKRHDFEAWNADSPDMLGALLEPVSEAGVDLFHASTRRYWEPAFPDAGPEGLAAWTRRLTGKPTIAVGSIGLDDVSRQNANPVDLNDLQDRLAAGEFDLAALGRQLLADPEWPNKVAAGRLSDVKPFRRAHIDWRDSP</sequence>
<dbReference type="Proteomes" id="UP000672602">
    <property type="component" value="Unassembled WGS sequence"/>
</dbReference>
<protein>
    <submittedName>
        <fullName evidence="10">12-oxophytodienoate reductase</fullName>
    </submittedName>
</protein>
<dbReference type="Pfam" id="PF00724">
    <property type="entry name" value="Oxidored_FMN"/>
    <property type="match status" value="1"/>
</dbReference>
<dbReference type="InterPro" id="IPR013785">
    <property type="entry name" value="Aldolase_TIM"/>
</dbReference>
<keyword evidence="11" id="KW-1185">Reference proteome</keyword>
<dbReference type="RefSeq" id="WP_210682996.1">
    <property type="nucleotide sequence ID" value="NZ_JAGMWN010000008.1"/>
</dbReference>
<keyword evidence="6" id="KW-0560">Oxidoreductase</keyword>
<dbReference type="GO" id="GO:0010181">
    <property type="term" value="F:FMN binding"/>
    <property type="evidence" value="ECO:0007669"/>
    <property type="project" value="InterPro"/>
</dbReference>
<dbReference type="GO" id="GO:0051536">
    <property type="term" value="F:iron-sulfur cluster binding"/>
    <property type="evidence" value="ECO:0007669"/>
    <property type="project" value="UniProtKB-KW"/>
</dbReference>
<comment type="caution">
    <text evidence="10">The sequence shown here is derived from an EMBL/GenBank/DDBJ whole genome shotgun (WGS) entry which is preliminary data.</text>
</comment>
<evidence type="ECO:0000256" key="6">
    <source>
        <dbReference type="ARBA" id="ARBA00023002"/>
    </source>
</evidence>
<keyword evidence="4" id="KW-0288">FMN</keyword>
<evidence type="ECO:0000259" key="9">
    <source>
        <dbReference type="Pfam" id="PF00724"/>
    </source>
</evidence>
<organism evidence="10 11">
    <name type="scientific">Marivibrio halodurans</name>
    <dbReference type="NCBI Taxonomy" id="2039722"/>
    <lineage>
        <taxon>Bacteria</taxon>
        <taxon>Pseudomonadati</taxon>
        <taxon>Pseudomonadota</taxon>
        <taxon>Alphaproteobacteria</taxon>
        <taxon>Rhodospirillales</taxon>
        <taxon>Rhodospirillaceae</taxon>
        <taxon>Marivibrio</taxon>
    </lineage>
</organism>